<dbReference type="HOGENOM" id="CLU_2019497_0_0_1"/>
<reference evidence="1" key="1">
    <citation type="journal article" date="2011" name="PLoS Biol.">
        <title>Gene gain and loss during evolution of obligate parasitism in the white rust pathogen of Arabidopsis thaliana.</title>
        <authorList>
            <person name="Kemen E."/>
            <person name="Gardiner A."/>
            <person name="Schultz-Larsen T."/>
            <person name="Kemen A.C."/>
            <person name="Balmuth A.L."/>
            <person name="Robert-Seilaniantz A."/>
            <person name="Bailey K."/>
            <person name="Holub E."/>
            <person name="Studholme D.J."/>
            <person name="Maclean D."/>
            <person name="Jones J.D."/>
        </authorList>
    </citation>
    <scope>NUCLEOTIDE SEQUENCE</scope>
</reference>
<reference evidence="1" key="2">
    <citation type="submission" date="2011-02" db="EMBL/GenBank/DDBJ databases">
        <authorList>
            <person name="MacLean D."/>
        </authorList>
    </citation>
    <scope>NUCLEOTIDE SEQUENCE</scope>
</reference>
<organism evidence="1">
    <name type="scientific">Albugo laibachii Nc14</name>
    <dbReference type="NCBI Taxonomy" id="890382"/>
    <lineage>
        <taxon>Eukaryota</taxon>
        <taxon>Sar</taxon>
        <taxon>Stramenopiles</taxon>
        <taxon>Oomycota</taxon>
        <taxon>Peronosporomycetes</taxon>
        <taxon>Albuginales</taxon>
        <taxon>Albuginaceae</taxon>
        <taxon>Albugo</taxon>
    </lineage>
</organism>
<protein>
    <submittedName>
        <fullName evidence="1">AlNc14C303G10415 protein</fullName>
    </submittedName>
</protein>
<name>F0WVS9_9STRA</name>
<dbReference type="EMBL" id="FR824348">
    <property type="protein sequence ID" value="CCA25526.1"/>
    <property type="molecule type" value="Genomic_DNA"/>
</dbReference>
<dbReference type="AlphaFoldDB" id="F0WVS9"/>
<sequence>MSVLSLELTHEIIEKLDLNLLSEMMEWNKIPCSSVERDCIKFENPDVQQDQARFWNLQLLEAGKKHGFAFKRRLAHTKNSRMMRGDCKIEWNKANVDYSQLTCIISLIKLLGGCATVFIEFEK</sequence>
<accession>F0WVS9</accession>
<evidence type="ECO:0000313" key="1">
    <source>
        <dbReference type="EMBL" id="CCA25526.1"/>
    </source>
</evidence>
<gene>
    <name evidence="1" type="primary">AlNc14C303G10415</name>
    <name evidence="1" type="ORF">ALNC14_116700</name>
</gene>
<proteinExistence type="predicted"/>